<sequence>MSPIENTAATDESRRQPLAEVDRARVDGRDEMDEESKKEVMMDTQAELRDLLTGFTEWSDEKAHEVSVFGPTLGQRRAMTMDAMDMTPPPRRSPRDHHLRILYVAAGLCYRGGYCRDGRSTTKSIAAALRTATDPFSSSIPTTSSSGTWITGCSGT</sequence>
<protein>
    <submittedName>
        <fullName evidence="2">AlNc14C66G4659 protein</fullName>
    </submittedName>
</protein>
<accession>F0WDD9</accession>
<evidence type="ECO:0000313" key="2">
    <source>
        <dbReference type="EMBL" id="CCA19211.1"/>
    </source>
</evidence>
<evidence type="ECO:0000256" key="1">
    <source>
        <dbReference type="SAM" id="MobiDB-lite"/>
    </source>
</evidence>
<proteinExistence type="predicted"/>
<organism evidence="2">
    <name type="scientific">Albugo laibachii Nc14</name>
    <dbReference type="NCBI Taxonomy" id="890382"/>
    <lineage>
        <taxon>Eukaryota</taxon>
        <taxon>Sar</taxon>
        <taxon>Stramenopiles</taxon>
        <taxon>Oomycota</taxon>
        <taxon>Peronosporomycetes</taxon>
        <taxon>Albuginales</taxon>
        <taxon>Albuginaceae</taxon>
        <taxon>Albugo</taxon>
    </lineage>
</organism>
<dbReference type="EMBL" id="FR824111">
    <property type="protein sequence ID" value="CCA19211.1"/>
    <property type="molecule type" value="Genomic_DNA"/>
</dbReference>
<gene>
    <name evidence="2" type="primary">AlNc14C66G4659</name>
    <name evidence="2" type="ORF">ALNC14_053540</name>
</gene>
<feature type="compositionally biased region" description="Basic and acidic residues" evidence="1">
    <location>
        <begin position="11"/>
        <end position="39"/>
    </location>
</feature>
<feature type="region of interest" description="Disordered" evidence="1">
    <location>
        <begin position="1"/>
        <end position="39"/>
    </location>
</feature>
<dbReference type="AlphaFoldDB" id="F0WDD9"/>
<feature type="compositionally biased region" description="Polar residues" evidence="1">
    <location>
        <begin position="1"/>
        <end position="10"/>
    </location>
</feature>
<reference evidence="2" key="2">
    <citation type="submission" date="2011-02" db="EMBL/GenBank/DDBJ databases">
        <authorList>
            <person name="MacLean D."/>
        </authorList>
    </citation>
    <scope>NUCLEOTIDE SEQUENCE</scope>
</reference>
<dbReference type="HOGENOM" id="CLU_1689933_0_0_1"/>
<reference evidence="2" key="1">
    <citation type="journal article" date="2011" name="PLoS Biol.">
        <title>Gene gain and loss during evolution of obligate parasitism in the white rust pathogen of Arabidopsis thaliana.</title>
        <authorList>
            <person name="Kemen E."/>
            <person name="Gardiner A."/>
            <person name="Schultz-Larsen T."/>
            <person name="Kemen A.C."/>
            <person name="Balmuth A.L."/>
            <person name="Robert-Seilaniantz A."/>
            <person name="Bailey K."/>
            <person name="Holub E."/>
            <person name="Studholme D.J."/>
            <person name="Maclean D."/>
            <person name="Jones J.D."/>
        </authorList>
    </citation>
    <scope>NUCLEOTIDE SEQUENCE</scope>
</reference>
<name>F0WDD9_9STRA</name>